<organism evidence="1 2">
    <name type="scientific">Novosphingobium flavum</name>
    <dbReference type="NCBI Taxonomy" id="1778672"/>
    <lineage>
        <taxon>Bacteria</taxon>
        <taxon>Pseudomonadati</taxon>
        <taxon>Pseudomonadota</taxon>
        <taxon>Alphaproteobacteria</taxon>
        <taxon>Sphingomonadales</taxon>
        <taxon>Sphingomonadaceae</taxon>
        <taxon>Novosphingobium</taxon>
    </lineage>
</organism>
<dbReference type="Proteomes" id="UP000566813">
    <property type="component" value="Unassembled WGS sequence"/>
</dbReference>
<sequence>MTALNDLKIIDFSRFLPGAYPSWIAADMGAEVIRIEHPRELAKQQAMFGDHAEGNRDRARPTYHRNKRSLLINPGSPAARPVLEKLLASADVLIEDYRPGTMETMGYGAERMQALNPSLIYLSVSFAGQTGPLAAQAGHDPLALSLAGALSRLNGLPTPSLPGLQVADVLAGAHATIALLLALQARERTGRGQHVDVAMTDAAMPLLLVGMGRTDDLSRLPPLGQWHPKGGVWLCADGGFICTTDMEPAYWARFCAAMGRPDYTALQHDKARHPAMQADLAALFRTRPRDEWAALLATAGCQAMPVLSPDEALAHPQNRARHMVQDVPLPEGGDPVRQLGLPFVFSETKPVDPVPAGAPGADNAAILAELGFNPAELEAAGAFSAERSATQ</sequence>
<dbReference type="RefSeq" id="WP_185663679.1">
    <property type="nucleotide sequence ID" value="NZ_JACLAW010000005.1"/>
</dbReference>
<dbReference type="PANTHER" id="PTHR48228:SF5">
    <property type="entry name" value="ALPHA-METHYLACYL-COA RACEMASE"/>
    <property type="match status" value="1"/>
</dbReference>
<proteinExistence type="predicted"/>
<dbReference type="Pfam" id="PF02515">
    <property type="entry name" value="CoA_transf_3"/>
    <property type="match status" value="1"/>
</dbReference>
<dbReference type="InterPro" id="IPR023606">
    <property type="entry name" value="CoA-Trfase_III_dom_1_sf"/>
</dbReference>
<reference evidence="1 2" key="1">
    <citation type="submission" date="2020-08" db="EMBL/GenBank/DDBJ databases">
        <title>The genome sequence of type strain Novosphingobium flavum NBRC 111647.</title>
        <authorList>
            <person name="Liu Y."/>
        </authorList>
    </citation>
    <scope>NUCLEOTIDE SEQUENCE [LARGE SCALE GENOMIC DNA]</scope>
    <source>
        <strain evidence="1 2">NBRC 111647</strain>
    </source>
</reference>
<evidence type="ECO:0000313" key="1">
    <source>
        <dbReference type="EMBL" id="MBC2665418.1"/>
    </source>
</evidence>
<dbReference type="EMBL" id="JACLAW010000005">
    <property type="protein sequence ID" value="MBC2665418.1"/>
    <property type="molecule type" value="Genomic_DNA"/>
</dbReference>
<dbReference type="PANTHER" id="PTHR48228">
    <property type="entry name" value="SUCCINYL-COA--D-CITRAMALATE COA-TRANSFERASE"/>
    <property type="match status" value="1"/>
</dbReference>
<dbReference type="SUPFAM" id="SSF89796">
    <property type="entry name" value="CoA-transferase family III (CaiB/BaiF)"/>
    <property type="match status" value="1"/>
</dbReference>
<comment type="caution">
    <text evidence="1">The sequence shown here is derived from an EMBL/GenBank/DDBJ whole genome shotgun (WGS) entry which is preliminary data.</text>
</comment>
<gene>
    <name evidence="1" type="ORF">H7F51_07785</name>
</gene>
<dbReference type="Gene3D" id="3.30.1540.10">
    <property type="entry name" value="formyl-coa transferase, domain 3"/>
    <property type="match status" value="1"/>
</dbReference>
<evidence type="ECO:0000313" key="2">
    <source>
        <dbReference type="Proteomes" id="UP000566813"/>
    </source>
</evidence>
<protein>
    <submittedName>
        <fullName evidence="1">CoA transferase</fullName>
    </submittedName>
</protein>
<name>A0A7X1FR55_9SPHN</name>
<keyword evidence="1" id="KW-0808">Transferase</keyword>
<dbReference type="GO" id="GO:0016740">
    <property type="term" value="F:transferase activity"/>
    <property type="evidence" value="ECO:0007669"/>
    <property type="project" value="UniProtKB-KW"/>
</dbReference>
<dbReference type="InterPro" id="IPR044855">
    <property type="entry name" value="CoA-Trfase_III_dom3_sf"/>
</dbReference>
<keyword evidence="2" id="KW-1185">Reference proteome</keyword>
<dbReference type="InterPro" id="IPR050509">
    <property type="entry name" value="CoA-transferase_III"/>
</dbReference>
<accession>A0A7X1FR55</accession>
<dbReference type="Gene3D" id="3.40.50.10540">
    <property type="entry name" value="Crotonobetainyl-coa:carnitine coa-transferase, domain 1"/>
    <property type="match status" value="1"/>
</dbReference>
<dbReference type="AlphaFoldDB" id="A0A7X1FR55"/>
<dbReference type="InterPro" id="IPR003673">
    <property type="entry name" value="CoA-Trfase_fam_III"/>
</dbReference>